<comment type="subcellular location">
    <subcellularLocation>
        <location evidence="1">Cell membrane</location>
        <topology evidence="1">Lipid-anchor</topology>
        <topology evidence="1">GPI-anchor</topology>
    </subcellularLocation>
</comment>
<keyword evidence="3" id="KW-1003">Cell membrane</keyword>
<keyword evidence="5 9" id="KW-0732">Signal</keyword>
<organism evidence="11 12">
    <name type="scientific">Hibiscus syriacus</name>
    <name type="common">Rose of Sharon</name>
    <dbReference type="NCBI Taxonomy" id="106335"/>
    <lineage>
        <taxon>Eukaryota</taxon>
        <taxon>Viridiplantae</taxon>
        <taxon>Streptophyta</taxon>
        <taxon>Embryophyta</taxon>
        <taxon>Tracheophyta</taxon>
        <taxon>Spermatophyta</taxon>
        <taxon>Magnoliopsida</taxon>
        <taxon>eudicotyledons</taxon>
        <taxon>Gunneridae</taxon>
        <taxon>Pentapetalae</taxon>
        <taxon>rosids</taxon>
        <taxon>malvids</taxon>
        <taxon>Malvales</taxon>
        <taxon>Malvaceae</taxon>
        <taxon>Malvoideae</taxon>
        <taxon>Hibiscus</taxon>
    </lineage>
</organism>
<evidence type="ECO:0000256" key="4">
    <source>
        <dbReference type="ARBA" id="ARBA00022622"/>
    </source>
</evidence>
<comment type="caution">
    <text evidence="11">The sequence shown here is derived from an EMBL/GenBank/DDBJ whole genome shotgun (WGS) entry which is preliminary data.</text>
</comment>
<proteinExistence type="inferred from homology"/>
<evidence type="ECO:0000256" key="7">
    <source>
        <dbReference type="ARBA" id="ARBA00023180"/>
    </source>
</evidence>
<evidence type="ECO:0000256" key="2">
    <source>
        <dbReference type="ARBA" id="ARBA00005507"/>
    </source>
</evidence>
<dbReference type="GO" id="GO:0098552">
    <property type="term" value="C:side of membrane"/>
    <property type="evidence" value="ECO:0007669"/>
    <property type="project" value="UniProtKB-KW"/>
</dbReference>
<dbReference type="AlphaFoldDB" id="A0A6A2WYW9"/>
<name>A0A6A2WYW9_HIBSY</name>
<evidence type="ECO:0000256" key="8">
    <source>
        <dbReference type="ARBA" id="ARBA00023288"/>
    </source>
</evidence>
<dbReference type="InterPro" id="IPR056900">
    <property type="entry name" value="COB_C"/>
</dbReference>
<dbReference type="Pfam" id="PF04833">
    <property type="entry name" value="COBRA"/>
    <property type="match status" value="1"/>
</dbReference>
<dbReference type="EMBL" id="VEPZ02001577">
    <property type="protein sequence ID" value="KAE8667322.1"/>
    <property type="molecule type" value="Genomic_DNA"/>
</dbReference>
<dbReference type="PANTHER" id="PTHR31052">
    <property type="entry name" value="COBRA-LIKE PROTEIN 7"/>
    <property type="match status" value="1"/>
</dbReference>
<sequence length="273" mass="30814">MGKPGMNLLFISLILIHIRTQVCNGVPRDHDSYAYEEKKAPAPPLPLPSMTSQYVPKQNGDLTFMYDFLKSYEGNYQAQVTMNNHSPISKLDRWNLRWEWMRGKFIYSMKGAYTPRIDHSECIHGSAAKYLESFDFSQVMNRDKAPMITDLPHSKANDTRVGYLNAGYKCGPPVRVDPSEFADPSGLDAKIYTVASWQVFCNITKLDTDKSKCRVSFTAFYSDSAIPCPTCACGCDKVYTDSHKCNPDRPALLLPPSALLLPAENQTERAREF</sequence>
<evidence type="ECO:0000256" key="6">
    <source>
        <dbReference type="ARBA" id="ARBA00023136"/>
    </source>
</evidence>
<feature type="signal peptide" evidence="9">
    <location>
        <begin position="1"/>
        <end position="25"/>
    </location>
</feature>
<dbReference type="Proteomes" id="UP000436088">
    <property type="component" value="Unassembled WGS sequence"/>
</dbReference>
<accession>A0A6A2WYW9</accession>
<keyword evidence="7" id="KW-0325">Glycoprotein</keyword>
<evidence type="ECO:0000256" key="1">
    <source>
        <dbReference type="ARBA" id="ARBA00004609"/>
    </source>
</evidence>
<keyword evidence="8" id="KW-0449">Lipoprotein</keyword>
<keyword evidence="6" id="KW-0472">Membrane</keyword>
<evidence type="ECO:0000256" key="9">
    <source>
        <dbReference type="SAM" id="SignalP"/>
    </source>
</evidence>
<protein>
    <recommendedName>
        <fullName evidence="10">COBRA C-terminal domain-containing protein</fullName>
    </recommendedName>
</protein>
<feature type="domain" description="COBRA C-terminal" evidence="10">
    <location>
        <begin position="212"/>
        <end position="272"/>
    </location>
</feature>
<evidence type="ECO:0000256" key="3">
    <source>
        <dbReference type="ARBA" id="ARBA00022475"/>
    </source>
</evidence>
<comment type="similarity">
    <text evidence="2">Belongs to the COBRA family.</text>
</comment>
<evidence type="ECO:0000256" key="5">
    <source>
        <dbReference type="ARBA" id="ARBA00022729"/>
    </source>
</evidence>
<dbReference type="GO" id="GO:0005886">
    <property type="term" value="C:plasma membrane"/>
    <property type="evidence" value="ECO:0007669"/>
    <property type="project" value="UniProtKB-SubCell"/>
</dbReference>
<dbReference type="Pfam" id="PF25079">
    <property type="entry name" value="COB_C"/>
    <property type="match status" value="1"/>
</dbReference>
<evidence type="ECO:0000259" key="10">
    <source>
        <dbReference type="Pfam" id="PF25079"/>
    </source>
</evidence>
<keyword evidence="4" id="KW-0336">GPI-anchor</keyword>
<reference evidence="11" key="1">
    <citation type="submission" date="2019-09" db="EMBL/GenBank/DDBJ databases">
        <title>Draft genome information of white flower Hibiscus syriacus.</title>
        <authorList>
            <person name="Kim Y.-M."/>
        </authorList>
    </citation>
    <scope>NUCLEOTIDE SEQUENCE [LARGE SCALE GENOMIC DNA]</scope>
    <source>
        <strain evidence="11">YM2019G1</strain>
    </source>
</reference>
<feature type="chain" id="PRO_5025493393" description="COBRA C-terminal domain-containing protein" evidence="9">
    <location>
        <begin position="26"/>
        <end position="273"/>
    </location>
</feature>
<gene>
    <name evidence="11" type="ORF">F3Y22_tig00112416pilonHSYRG00069</name>
</gene>
<evidence type="ECO:0000313" key="11">
    <source>
        <dbReference type="EMBL" id="KAE8667322.1"/>
    </source>
</evidence>
<dbReference type="InterPro" id="IPR006918">
    <property type="entry name" value="COBRA_pln"/>
</dbReference>
<evidence type="ECO:0000313" key="12">
    <source>
        <dbReference type="Proteomes" id="UP000436088"/>
    </source>
</evidence>
<dbReference type="PANTHER" id="PTHR31052:SF2">
    <property type="entry name" value="COBRA-LIKE PROTEIN 10"/>
    <property type="match status" value="1"/>
</dbReference>
<dbReference type="GO" id="GO:0010215">
    <property type="term" value="P:cellulose microfibril organization"/>
    <property type="evidence" value="ECO:0007669"/>
    <property type="project" value="InterPro"/>
</dbReference>
<keyword evidence="12" id="KW-1185">Reference proteome</keyword>